<dbReference type="InParanoid" id="M1A8B8"/>
<reference evidence="3" key="1">
    <citation type="journal article" date="2011" name="Nature">
        <title>Genome sequence and analysis of the tuber crop potato.</title>
        <authorList>
            <consortium name="The Potato Genome Sequencing Consortium"/>
        </authorList>
    </citation>
    <scope>NUCLEOTIDE SEQUENCE [LARGE SCALE GENOMIC DNA]</scope>
    <source>
        <strain evidence="3">cv. DM1-3 516 R44</strain>
    </source>
</reference>
<dbReference type="HOGENOM" id="CLU_2817382_0_0_1"/>
<dbReference type="OMA" id="YNTEDYP"/>
<reference evidence="2" key="2">
    <citation type="submission" date="2015-06" db="UniProtKB">
        <authorList>
            <consortium name="EnsemblPlants"/>
        </authorList>
    </citation>
    <scope>IDENTIFICATION</scope>
    <source>
        <strain evidence="2">DM1-3 516 R44</strain>
    </source>
</reference>
<sequence length="73" mass="7591">MSMEKSATKSNQNLCFPRRRGQIKMKILKSMVKSAVGLASMRSQSGRSGSGSGSGSGSSTPSTATPSGYDSDR</sequence>
<evidence type="ECO:0000313" key="2">
    <source>
        <dbReference type="EnsemblPlants" id="PGSC0003DMT400016906"/>
    </source>
</evidence>
<organism evidence="2 3">
    <name type="scientific">Solanum tuberosum</name>
    <name type="common">Potato</name>
    <dbReference type="NCBI Taxonomy" id="4113"/>
    <lineage>
        <taxon>Eukaryota</taxon>
        <taxon>Viridiplantae</taxon>
        <taxon>Streptophyta</taxon>
        <taxon>Embryophyta</taxon>
        <taxon>Tracheophyta</taxon>
        <taxon>Spermatophyta</taxon>
        <taxon>Magnoliopsida</taxon>
        <taxon>eudicotyledons</taxon>
        <taxon>Gunneridae</taxon>
        <taxon>Pentapetalae</taxon>
        <taxon>asterids</taxon>
        <taxon>lamiids</taxon>
        <taxon>Solanales</taxon>
        <taxon>Solanaceae</taxon>
        <taxon>Solanoideae</taxon>
        <taxon>Solaneae</taxon>
        <taxon>Solanum</taxon>
    </lineage>
</organism>
<dbReference type="Proteomes" id="UP000011115">
    <property type="component" value="Unassembled WGS sequence"/>
</dbReference>
<dbReference type="Gramene" id="PGSC0003DMT400016906">
    <property type="protein sequence ID" value="PGSC0003DMT400016906"/>
    <property type="gene ID" value="PGSC0003DMG403006611"/>
</dbReference>
<proteinExistence type="predicted"/>
<feature type="compositionally biased region" description="Low complexity" evidence="1">
    <location>
        <begin position="57"/>
        <end position="73"/>
    </location>
</feature>
<name>M1A8B8_SOLTU</name>
<evidence type="ECO:0000256" key="1">
    <source>
        <dbReference type="SAM" id="MobiDB-lite"/>
    </source>
</evidence>
<dbReference type="AlphaFoldDB" id="M1A8B8"/>
<evidence type="ECO:0000313" key="3">
    <source>
        <dbReference type="Proteomes" id="UP000011115"/>
    </source>
</evidence>
<keyword evidence="3" id="KW-1185">Reference proteome</keyword>
<dbReference type="EnsemblPlants" id="PGSC0003DMT400016906">
    <property type="protein sequence ID" value="PGSC0003DMT400016906"/>
    <property type="gene ID" value="PGSC0003DMG403006611"/>
</dbReference>
<feature type="region of interest" description="Disordered" evidence="1">
    <location>
        <begin position="36"/>
        <end position="73"/>
    </location>
</feature>
<dbReference type="PANTHER" id="PTHR37721:SF1">
    <property type="entry name" value="OS05G0464200 PROTEIN"/>
    <property type="match status" value="1"/>
</dbReference>
<dbReference type="PANTHER" id="PTHR37721">
    <property type="entry name" value="OS05G0464200 PROTEIN"/>
    <property type="match status" value="1"/>
</dbReference>
<accession>M1A8B8</accession>
<protein>
    <submittedName>
        <fullName evidence="2">Uncharacterized protein</fullName>
    </submittedName>
</protein>
<dbReference type="PaxDb" id="4113-PGSC0003DMT400016906"/>